<dbReference type="AlphaFoldDB" id="J9D7P4"/>
<accession>J9D7P4</accession>
<dbReference type="PROSITE" id="PS50090">
    <property type="entry name" value="MYB_LIKE"/>
    <property type="match status" value="1"/>
</dbReference>
<feature type="compositionally biased region" description="Basic and acidic residues" evidence="1">
    <location>
        <begin position="67"/>
        <end position="85"/>
    </location>
</feature>
<organism evidence="4 5">
    <name type="scientific">Edhazardia aedis (strain USNM 41457)</name>
    <name type="common">Microsporidian parasite</name>
    <dbReference type="NCBI Taxonomy" id="1003232"/>
    <lineage>
        <taxon>Eukaryota</taxon>
        <taxon>Fungi</taxon>
        <taxon>Fungi incertae sedis</taxon>
        <taxon>Microsporidia</taxon>
        <taxon>Edhazardia</taxon>
    </lineage>
</organism>
<dbReference type="EMBL" id="AFBI03000030">
    <property type="protein sequence ID" value="EJW03816.2"/>
    <property type="molecule type" value="Genomic_DNA"/>
</dbReference>
<feature type="domain" description="Myb-like" evidence="2">
    <location>
        <begin position="195"/>
        <end position="239"/>
    </location>
</feature>
<dbReference type="Pfam" id="PF00249">
    <property type="entry name" value="Myb_DNA-binding"/>
    <property type="match status" value="1"/>
</dbReference>
<feature type="domain" description="HTH myb-type" evidence="3">
    <location>
        <begin position="195"/>
        <end position="243"/>
    </location>
</feature>
<dbReference type="GO" id="GO:0000781">
    <property type="term" value="C:chromosome, telomeric region"/>
    <property type="evidence" value="ECO:0007669"/>
    <property type="project" value="InterPro"/>
</dbReference>
<dbReference type="GO" id="GO:0042162">
    <property type="term" value="F:telomeric DNA binding"/>
    <property type="evidence" value="ECO:0007669"/>
    <property type="project" value="InterPro"/>
</dbReference>
<dbReference type="GO" id="GO:0005634">
    <property type="term" value="C:nucleus"/>
    <property type="evidence" value="ECO:0007669"/>
    <property type="project" value="InterPro"/>
</dbReference>
<dbReference type="CDD" id="cd11660">
    <property type="entry name" value="SANT_TRF"/>
    <property type="match status" value="1"/>
</dbReference>
<dbReference type="Proteomes" id="UP000003163">
    <property type="component" value="Unassembled WGS sequence"/>
</dbReference>
<feature type="non-terminal residue" evidence="4">
    <location>
        <position position="1"/>
    </location>
</feature>
<dbReference type="PROSITE" id="PS51294">
    <property type="entry name" value="HTH_MYB"/>
    <property type="match status" value="1"/>
</dbReference>
<name>J9D7P4_EDHAE</name>
<dbReference type="InterPro" id="IPR030657">
    <property type="entry name" value="TERF2"/>
</dbReference>
<dbReference type="PANTHER" id="PTHR46833:SF1">
    <property type="entry name" value="TELOMERIC REPEAT-BINDING FACTOR 2"/>
    <property type="match status" value="1"/>
</dbReference>
<dbReference type="PANTHER" id="PTHR46833">
    <property type="entry name" value="TELOMERIC REPEAT-BINDING FACTOR 2 TERF2"/>
    <property type="match status" value="1"/>
</dbReference>
<dbReference type="InParanoid" id="J9D7P4"/>
<dbReference type="InterPro" id="IPR009057">
    <property type="entry name" value="Homeodomain-like_sf"/>
</dbReference>
<evidence type="ECO:0000259" key="3">
    <source>
        <dbReference type="PROSITE" id="PS51294"/>
    </source>
</evidence>
<evidence type="ECO:0000256" key="1">
    <source>
        <dbReference type="SAM" id="MobiDB-lite"/>
    </source>
</evidence>
<feature type="region of interest" description="Disordered" evidence="1">
    <location>
        <begin position="65"/>
        <end position="88"/>
    </location>
</feature>
<dbReference type="Gene3D" id="1.10.10.60">
    <property type="entry name" value="Homeodomain-like"/>
    <property type="match status" value="1"/>
</dbReference>
<dbReference type="STRING" id="1003232.J9D7P4"/>
<dbReference type="OrthoDB" id="608866at2759"/>
<comment type="caution">
    <text evidence="4">The sequence shown here is derived from an EMBL/GenBank/DDBJ whole genome shotgun (WGS) entry which is preliminary data.</text>
</comment>
<dbReference type="HOGENOM" id="CLU_1081935_0_0_1"/>
<evidence type="ECO:0000313" key="5">
    <source>
        <dbReference type="Proteomes" id="UP000003163"/>
    </source>
</evidence>
<sequence length="341" mass="39708">VVGSSQIDIKDNIEPVNDLQSTTEKLKEVISNSQNESNQDLKSPDSLEALKIEEINLKHNKNLETVSDSKENDETSKEKSEKLEMSRNLNKMVEFDNDDETVSSHRFEKRLKINTKSTVDHISIKSRTKGSDSFKNSHNELCSTCKHLNSSITSEKSLECVDCACGEKITHSLLKNELRHIRTVVYKRDRRPVVKWTDEEVEWLLDGVEKKYSWAKIQKEYPFTRRTPVDLKDKYRLIKKRTSYYTNNKKEYVLLGENNEIVLDATGYVRTYKTRFPIEAAHRMALDLDIRDGEIIKVAARDKMNIVYFYKVCLDQDYNIKILSIKIKNFDLVISKDVLEK</sequence>
<dbReference type="InterPro" id="IPR001005">
    <property type="entry name" value="SANT/Myb"/>
</dbReference>
<proteinExistence type="predicted"/>
<evidence type="ECO:0000313" key="4">
    <source>
        <dbReference type="EMBL" id="EJW03816.2"/>
    </source>
</evidence>
<protein>
    <submittedName>
        <fullName evidence="4">Uncharacterized protein</fullName>
    </submittedName>
</protein>
<reference evidence="4 5" key="1">
    <citation type="submission" date="2011-08" db="EMBL/GenBank/DDBJ databases">
        <authorList>
            <person name="Liu Z.J."/>
            <person name="Shi F.L."/>
            <person name="Lu J.Q."/>
            <person name="Li M."/>
            <person name="Wang Z.L."/>
        </authorList>
    </citation>
    <scope>NUCLEOTIDE SEQUENCE [LARGE SCALE GENOMIC DNA]</scope>
    <source>
        <strain evidence="4 5">USNM 41457</strain>
    </source>
</reference>
<evidence type="ECO:0000259" key="2">
    <source>
        <dbReference type="PROSITE" id="PS50090"/>
    </source>
</evidence>
<keyword evidence="5" id="KW-1185">Reference proteome</keyword>
<dbReference type="InterPro" id="IPR017930">
    <property type="entry name" value="Myb_dom"/>
</dbReference>
<gene>
    <name evidence="4" type="ORF">EDEG_01908</name>
</gene>
<dbReference type="SMART" id="SM00717">
    <property type="entry name" value="SANT"/>
    <property type="match status" value="1"/>
</dbReference>
<dbReference type="VEuPathDB" id="MicrosporidiaDB:EDEG_01908"/>
<dbReference type="SUPFAM" id="SSF46689">
    <property type="entry name" value="Homeodomain-like"/>
    <property type="match status" value="1"/>
</dbReference>
<reference evidence="5" key="2">
    <citation type="submission" date="2015-07" db="EMBL/GenBank/DDBJ databases">
        <title>Contrasting host-pathogen interactions and genome evolution in two generalist and specialist microsporidian pathogens of mosquitoes.</title>
        <authorList>
            <consortium name="The Broad Institute Genomics Platform"/>
            <consortium name="The Broad Institute Genome Sequencing Center for Infectious Disease"/>
            <person name="Cuomo C.A."/>
            <person name="Sanscrainte N.D."/>
            <person name="Goldberg J.M."/>
            <person name="Heiman D."/>
            <person name="Young S."/>
            <person name="Zeng Q."/>
            <person name="Becnel J.J."/>
            <person name="Birren B.W."/>
        </authorList>
    </citation>
    <scope>NUCLEOTIDE SEQUENCE [LARGE SCALE GENOMIC DNA]</scope>
    <source>
        <strain evidence="5">USNM 41457</strain>
    </source>
</reference>
<dbReference type="GO" id="GO:0031848">
    <property type="term" value="P:protection from non-homologous end joining at telomere"/>
    <property type="evidence" value="ECO:0007669"/>
    <property type="project" value="InterPro"/>
</dbReference>